<organism evidence="1 2">
    <name type="scientific">Streptomyces laurentii</name>
    <dbReference type="NCBI Taxonomy" id="39478"/>
    <lineage>
        <taxon>Bacteria</taxon>
        <taxon>Bacillati</taxon>
        <taxon>Actinomycetota</taxon>
        <taxon>Actinomycetes</taxon>
        <taxon>Kitasatosporales</taxon>
        <taxon>Streptomycetaceae</taxon>
        <taxon>Streptomyces</taxon>
    </lineage>
</organism>
<protein>
    <submittedName>
        <fullName evidence="1">Uncharacterized protein</fullName>
    </submittedName>
</protein>
<accession>A0A160P469</accession>
<evidence type="ECO:0000313" key="1">
    <source>
        <dbReference type="EMBL" id="BAU85330.1"/>
    </source>
</evidence>
<dbReference type="AlphaFoldDB" id="A0A160P469"/>
<dbReference type="KEGG" id="slau:SLA_4442"/>
<keyword evidence="2" id="KW-1185">Reference proteome</keyword>
<reference evidence="1 2" key="1">
    <citation type="journal article" date="2016" name="Genome Announc.">
        <title>Complete Genome Sequence of Thiostrepton-Producing Streptomyces laurentii ATCC 31255.</title>
        <authorList>
            <person name="Doi K."/>
            <person name="Fujino Y."/>
            <person name="Nagayoshi Y."/>
            <person name="Ohshima T."/>
            <person name="Ogata S."/>
        </authorList>
    </citation>
    <scope>NUCLEOTIDE SEQUENCE [LARGE SCALE GENOMIC DNA]</scope>
    <source>
        <strain evidence="1 2">ATCC 31255</strain>
    </source>
</reference>
<proteinExistence type="predicted"/>
<name>A0A160P469_STRLU</name>
<gene>
    <name evidence="1" type="ORF">SLA_4442</name>
</gene>
<dbReference type="RefSeq" id="WP_359885349.1">
    <property type="nucleotide sequence ID" value="NZ_JBEYHT010000092.1"/>
</dbReference>
<evidence type="ECO:0000313" key="2">
    <source>
        <dbReference type="Proteomes" id="UP000217676"/>
    </source>
</evidence>
<dbReference type="Proteomes" id="UP000217676">
    <property type="component" value="Chromosome"/>
</dbReference>
<sequence>MGSNSGENNVPDDVIVLEADQAAGMLEDPQSGARSYLIGAGGLFERKLFASGVNAFSKVFASMTEFAPEDHNKPFLGGAVMTVHNVVPQDGGIVTIRADVGVPNTLNVKVSLFFYNGS</sequence>
<dbReference type="EMBL" id="AP017424">
    <property type="protein sequence ID" value="BAU85330.1"/>
    <property type="molecule type" value="Genomic_DNA"/>
</dbReference>